<sequence length="110" mass="12824">MNYRPKPIKPFKTLEEEAEFWDTHDTSPLFDNPKTPILSLPLIESKKEAMMAIRLPKSSKEDMKRIARTYGLNISTLARMWLIEKLYAYINSRKESGKSKKNKLPQISPL</sequence>
<organism evidence="1 2">
    <name type="scientific">Candidatus Gottesmanbacteria bacterium RIFCSPHIGHO2_01_FULL_39_10</name>
    <dbReference type="NCBI Taxonomy" id="1798375"/>
    <lineage>
        <taxon>Bacteria</taxon>
        <taxon>Candidatus Gottesmaniibacteriota</taxon>
    </lineage>
</organism>
<evidence type="ECO:0000313" key="1">
    <source>
        <dbReference type="EMBL" id="OGG13639.1"/>
    </source>
</evidence>
<dbReference type="STRING" id="1798375.A2773_06210"/>
<dbReference type="EMBL" id="MFJE01000044">
    <property type="protein sequence ID" value="OGG13639.1"/>
    <property type="molecule type" value="Genomic_DNA"/>
</dbReference>
<dbReference type="Pfam" id="PF12441">
    <property type="entry name" value="CopG_antitoxin"/>
    <property type="match status" value="1"/>
</dbReference>
<proteinExistence type="predicted"/>
<dbReference type="Proteomes" id="UP000177383">
    <property type="component" value="Unassembled WGS sequence"/>
</dbReference>
<name>A0A1F5ZMD2_9BACT</name>
<gene>
    <name evidence="1" type="ORF">A2773_06210</name>
</gene>
<evidence type="ECO:0000313" key="2">
    <source>
        <dbReference type="Proteomes" id="UP000177383"/>
    </source>
</evidence>
<comment type="caution">
    <text evidence="1">The sequence shown here is derived from an EMBL/GenBank/DDBJ whole genome shotgun (WGS) entry which is preliminary data.</text>
</comment>
<reference evidence="1 2" key="1">
    <citation type="journal article" date="2016" name="Nat. Commun.">
        <title>Thousands of microbial genomes shed light on interconnected biogeochemical processes in an aquifer system.</title>
        <authorList>
            <person name="Anantharaman K."/>
            <person name="Brown C.T."/>
            <person name="Hug L.A."/>
            <person name="Sharon I."/>
            <person name="Castelle C.J."/>
            <person name="Probst A.J."/>
            <person name="Thomas B.C."/>
            <person name="Singh A."/>
            <person name="Wilkins M.J."/>
            <person name="Karaoz U."/>
            <person name="Brodie E.L."/>
            <person name="Williams K.H."/>
            <person name="Hubbard S.S."/>
            <person name="Banfield J.F."/>
        </authorList>
    </citation>
    <scope>NUCLEOTIDE SEQUENCE [LARGE SCALE GENOMIC DNA]</scope>
</reference>
<dbReference type="InterPro" id="IPR022148">
    <property type="entry name" value="CopG_antitoxin"/>
</dbReference>
<protein>
    <submittedName>
        <fullName evidence="1">Uncharacterized protein</fullName>
    </submittedName>
</protein>
<accession>A0A1F5ZMD2</accession>
<dbReference type="AlphaFoldDB" id="A0A1F5ZMD2"/>